<evidence type="ECO:0000259" key="7">
    <source>
        <dbReference type="PROSITE" id="PS51379"/>
    </source>
</evidence>
<reference evidence="9 11" key="1">
    <citation type="submission" date="2018-08" db="EMBL/GenBank/DDBJ databases">
        <title>The first complete genome of Treponema rectale (CHPAT), a commensal spirochete of the bovine rectum.</title>
        <authorList>
            <person name="Staton G.J."/>
            <person name="Clegg S.R."/>
            <person name="Carter S.D."/>
            <person name="Radford A.D."/>
            <person name="Darby A."/>
            <person name="Hall N."/>
            <person name="Birtles R.J."/>
            <person name="Evans N.J."/>
        </authorList>
    </citation>
    <scope>NUCLEOTIDE SEQUENCE [LARGE SCALE GENOMIC DNA]</scope>
    <source>
        <strain evidence="9 11">CHPA</strain>
    </source>
</reference>
<reference evidence="8 10" key="2">
    <citation type="submission" date="2020-08" db="EMBL/GenBank/DDBJ databases">
        <title>Genomic Encyclopedia of Type Strains, Phase IV (KMG-IV): sequencing the most valuable type-strain genomes for metagenomic binning, comparative biology and taxonomic classification.</title>
        <authorList>
            <person name="Goeker M."/>
        </authorList>
    </citation>
    <scope>NUCLEOTIDE SEQUENCE [LARGE SCALE GENOMIC DNA]</scope>
    <source>
        <strain evidence="8 10">DSM 103679</strain>
    </source>
</reference>
<name>A0A840SDW9_9SPIR</name>
<dbReference type="Gene3D" id="3.40.950.10">
    <property type="entry name" value="Fe-only Hydrogenase (Larger Subunit), Chain L, domain 3"/>
    <property type="match status" value="1"/>
</dbReference>
<dbReference type="EMBL" id="JACHFR010000001">
    <property type="protein sequence ID" value="MBB5217692.1"/>
    <property type="molecule type" value="Genomic_DNA"/>
</dbReference>
<dbReference type="GO" id="GO:0046872">
    <property type="term" value="F:metal ion binding"/>
    <property type="evidence" value="ECO:0007669"/>
    <property type="project" value="UniProtKB-KW"/>
</dbReference>
<keyword evidence="5" id="KW-0408">Iron</keyword>
<keyword evidence="2" id="KW-0004">4Fe-4S</keyword>
<protein>
    <submittedName>
        <fullName evidence="9">4Fe-4S dicluster domain-containing protein</fullName>
    </submittedName>
    <submittedName>
        <fullName evidence="8">[FeFe] hydrogenase (Group B1/B3)</fullName>
    </submittedName>
</protein>
<keyword evidence="3" id="KW-0479">Metal-binding</keyword>
<evidence type="ECO:0000256" key="5">
    <source>
        <dbReference type="ARBA" id="ARBA00023004"/>
    </source>
</evidence>
<evidence type="ECO:0000256" key="2">
    <source>
        <dbReference type="ARBA" id="ARBA00022485"/>
    </source>
</evidence>
<dbReference type="Proteomes" id="UP000578697">
    <property type="component" value="Unassembled WGS sequence"/>
</dbReference>
<dbReference type="RefSeq" id="WP_184651142.1">
    <property type="nucleotide sequence ID" value="NZ_JACHFR010000001.1"/>
</dbReference>
<evidence type="ECO:0000313" key="8">
    <source>
        <dbReference type="EMBL" id="MBB5217692.1"/>
    </source>
</evidence>
<dbReference type="AlphaFoldDB" id="A0A840SDW9"/>
<dbReference type="InterPro" id="IPR027631">
    <property type="entry name" value="Mono_FeFe_hydrog"/>
</dbReference>
<dbReference type="PROSITE" id="PS00198">
    <property type="entry name" value="4FE4S_FER_1"/>
    <property type="match status" value="1"/>
</dbReference>
<dbReference type="KEGG" id="trc:DYE49_08930"/>
<dbReference type="PROSITE" id="PS51379">
    <property type="entry name" value="4FE4S_FER_2"/>
    <property type="match status" value="2"/>
</dbReference>
<dbReference type="InterPro" id="IPR004108">
    <property type="entry name" value="Fe_hydrogenase_lsu_C"/>
</dbReference>
<evidence type="ECO:0000256" key="4">
    <source>
        <dbReference type="ARBA" id="ARBA00022982"/>
    </source>
</evidence>
<evidence type="ECO:0000313" key="9">
    <source>
        <dbReference type="EMBL" id="QOS40577.1"/>
    </source>
</evidence>
<evidence type="ECO:0000256" key="1">
    <source>
        <dbReference type="ARBA" id="ARBA00022448"/>
    </source>
</evidence>
<evidence type="ECO:0000313" key="10">
    <source>
        <dbReference type="Proteomes" id="UP000578697"/>
    </source>
</evidence>
<keyword evidence="6" id="KW-0411">Iron-sulfur</keyword>
<dbReference type="Proteomes" id="UP000593591">
    <property type="component" value="Chromosome"/>
</dbReference>
<proteinExistence type="predicted"/>
<dbReference type="Pfam" id="PF02906">
    <property type="entry name" value="Fe_hyd_lg_C"/>
    <property type="match status" value="1"/>
</dbReference>
<dbReference type="PANTHER" id="PTHR42859:SF10">
    <property type="entry name" value="DIMETHYLSULFOXIDE REDUCTASE CHAIN B"/>
    <property type="match status" value="1"/>
</dbReference>
<keyword evidence="4" id="KW-0249">Electron transport</keyword>
<evidence type="ECO:0000313" key="11">
    <source>
        <dbReference type="Proteomes" id="UP000593591"/>
    </source>
</evidence>
<dbReference type="NCBIfam" id="TIGR04105">
    <property type="entry name" value="FeFe_hydrog_B1"/>
    <property type="match status" value="1"/>
</dbReference>
<dbReference type="PANTHER" id="PTHR42859">
    <property type="entry name" value="OXIDOREDUCTASE"/>
    <property type="match status" value="1"/>
</dbReference>
<feature type="domain" description="4Fe-4S ferredoxin-type" evidence="7">
    <location>
        <begin position="139"/>
        <end position="168"/>
    </location>
</feature>
<keyword evidence="10" id="KW-1185">Reference proteome</keyword>
<evidence type="ECO:0000256" key="3">
    <source>
        <dbReference type="ARBA" id="ARBA00022723"/>
    </source>
</evidence>
<keyword evidence="1" id="KW-0813">Transport</keyword>
<dbReference type="InterPro" id="IPR050294">
    <property type="entry name" value="RnfB_subfamily"/>
</dbReference>
<sequence length="488" mass="54054">MLNINNNTSNIKTEILVRIARLQLEGRLEEGVHYIPKEMAPKDSKPMRCCIYHDRELLRMRVLARMGHSVENIDEDVPLAGYAKKALEREKPTWPMLTVLRDACNSCVRTHYMVTNACQGCYARPCMMNCPRKAIHIEHHAHIDSTKCVNCGLCMNNCPYHAIIKIPVPCEEACPVGAISKDENGYEKIDYEKCIFCGNCMRECPFGAMMDKSQLVDVIARIMEKDPQKKRRIVALYAPSIASQFKAVPGQLETALKTLGFDDVIEVAVGADICASKEAKEFEERMARGDRMMTTSCCSAYVRAVQIHVPALRECVSETRSPMHYTAQIAKEDDPDCITVFIGPCLAKRREGFDDELVDYVLSIEEINAFLIAKGIEVAAMESGEEKQVPSASGRNFAKSGGVLEAVKIRLTDQTILRPAKINGLNKAGMKTLNMYGMINSGKLAAPENSPNLIEVMACEGGCIAGPCAIVDVKKAELQLDKYVKSGS</sequence>
<feature type="domain" description="4Fe-4S ferredoxin-type" evidence="7">
    <location>
        <begin position="185"/>
        <end position="214"/>
    </location>
</feature>
<evidence type="ECO:0000256" key="6">
    <source>
        <dbReference type="ARBA" id="ARBA00023014"/>
    </source>
</evidence>
<dbReference type="InterPro" id="IPR009016">
    <property type="entry name" value="Fe_hydrogenase"/>
</dbReference>
<dbReference type="Gene3D" id="3.30.70.20">
    <property type="match status" value="2"/>
</dbReference>
<gene>
    <name evidence="9" type="ORF">DYE49_08930</name>
    <name evidence="8" type="ORF">HNP77_000036</name>
</gene>
<dbReference type="GO" id="GO:0051539">
    <property type="term" value="F:4 iron, 4 sulfur cluster binding"/>
    <property type="evidence" value="ECO:0007669"/>
    <property type="project" value="UniProtKB-KW"/>
</dbReference>
<dbReference type="SUPFAM" id="SSF53920">
    <property type="entry name" value="Fe-only hydrogenase"/>
    <property type="match status" value="1"/>
</dbReference>
<accession>A0A840SDW9</accession>
<dbReference type="EMBL" id="CP031517">
    <property type="protein sequence ID" value="QOS40577.1"/>
    <property type="molecule type" value="Genomic_DNA"/>
</dbReference>
<dbReference type="InterPro" id="IPR017900">
    <property type="entry name" value="4Fe4S_Fe_S_CS"/>
</dbReference>
<dbReference type="InterPro" id="IPR017896">
    <property type="entry name" value="4Fe4S_Fe-S-bd"/>
</dbReference>
<dbReference type="SUPFAM" id="SSF54862">
    <property type="entry name" value="4Fe-4S ferredoxins"/>
    <property type="match status" value="1"/>
</dbReference>
<dbReference type="Pfam" id="PF00037">
    <property type="entry name" value="Fer4"/>
    <property type="match status" value="2"/>
</dbReference>
<organism evidence="8 10">
    <name type="scientific">Treponema rectale</name>
    <dbReference type="NCBI Taxonomy" id="744512"/>
    <lineage>
        <taxon>Bacteria</taxon>
        <taxon>Pseudomonadati</taxon>
        <taxon>Spirochaetota</taxon>
        <taxon>Spirochaetia</taxon>
        <taxon>Spirochaetales</taxon>
        <taxon>Treponemataceae</taxon>
        <taxon>Treponema</taxon>
    </lineage>
</organism>